<dbReference type="EMBL" id="FXTT01000004">
    <property type="protein sequence ID" value="SMP30046.1"/>
    <property type="molecule type" value="Genomic_DNA"/>
</dbReference>
<dbReference type="NCBIfam" id="TIGR01851">
    <property type="entry name" value="argC_other"/>
    <property type="match status" value="1"/>
</dbReference>
<comment type="catalytic activity">
    <reaction evidence="6">
        <text>N-acetyl-L-glutamate 5-semialdehyde + phosphate + NADP(+) = N-acetyl-L-glutamyl 5-phosphate + NADPH + H(+)</text>
        <dbReference type="Rhea" id="RHEA:21588"/>
        <dbReference type="ChEBI" id="CHEBI:15378"/>
        <dbReference type="ChEBI" id="CHEBI:29123"/>
        <dbReference type="ChEBI" id="CHEBI:43474"/>
        <dbReference type="ChEBI" id="CHEBI:57783"/>
        <dbReference type="ChEBI" id="CHEBI:57936"/>
        <dbReference type="ChEBI" id="CHEBI:58349"/>
        <dbReference type="EC" id="1.2.1.38"/>
    </reaction>
</comment>
<dbReference type="HAMAP" id="MF_01110">
    <property type="entry name" value="ArgC_type2"/>
    <property type="match status" value="1"/>
</dbReference>
<keyword evidence="9" id="KW-1185">Reference proteome</keyword>
<dbReference type="Proteomes" id="UP001157914">
    <property type="component" value="Unassembled WGS sequence"/>
</dbReference>
<evidence type="ECO:0000256" key="1">
    <source>
        <dbReference type="ARBA" id="ARBA00022490"/>
    </source>
</evidence>
<dbReference type="InterPro" id="IPR058924">
    <property type="entry name" value="AGPR_dimerisation_dom"/>
</dbReference>
<accession>A0ABY1PAE2</accession>
<proteinExistence type="inferred from homology"/>
<keyword evidence="5 6" id="KW-0560">Oxidoreductase</keyword>
<comment type="similarity">
    <text evidence="6">Belongs to the NAGSA dehydrogenase family. Type 2 subfamily.</text>
</comment>
<dbReference type="InterPro" id="IPR050085">
    <property type="entry name" value="AGPR"/>
</dbReference>
<reference evidence="8 9" key="1">
    <citation type="submission" date="2017-05" db="EMBL/GenBank/DDBJ databases">
        <authorList>
            <person name="Varghese N."/>
            <person name="Submissions S."/>
        </authorList>
    </citation>
    <scope>NUCLEOTIDE SEQUENCE [LARGE SCALE GENOMIC DNA]</scope>
    <source>
        <strain evidence="8 9">DSM 15949</strain>
    </source>
</reference>
<keyword evidence="1 6" id="KW-0963">Cytoplasm</keyword>
<dbReference type="CDD" id="cd23935">
    <property type="entry name" value="AGPR_2_C"/>
    <property type="match status" value="1"/>
</dbReference>
<dbReference type="PANTHER" id="PTHR32338:SF10">
    <property type="entry name" value="N-ACETYL-GAMMA-GLUTAMYL-PHOSPHATE REDUCTASE, CHLOROPLASTIC-RELATED"/>
    <property type="match status" value="1"/>
</dbReference>
<evidence type="ECO:0000256" key="4">
    <source>
        <dbReference type="ARBA" id="ARBA00022857"/>
    </source>
</evidence>
<keyword evidence="2 6" id="KW-0055">Arginine biosynthesis</keyword>
<dbReference type="CDD" id="cd17896">
    <property type="entry name" value="AGPR_2_N"/>
    <property type="match status" value="1"/>
</dbReference>
<dbReference type="SUPFAM" id="SSF55347">
    <property type="entry name" value="Glyceraldehyde-3-phosphate dehydrogenase-like, C-terminal domain"/>
    <property type="match status" value="1"/>
</dbReference>
<evidence type="ECO:0000256" key="3">
    <source>
        <dbReference type="ARBA" id="ARBA00022605"/>
    </source>
</evidence>
<evidence type="ECO:0000259" key="7">
    <source>
        <dbReference type="SMART" id="SM00859"/>
    </source>
</evidence>
<comment type="caution">
    <text evidence="8">The sequence shown here is derived from an EMBL/GenBank/DDBJ whole genome shotgun (WGS) entry which is preliminary data.</text>
</comment>
<dbReference type="InterPro" id="IPR010136">
    <property type="entry name" value="AGPR_type-2"/>
</dbReference>
<comment type="function">
    <text evidence="6">Catalyzes the NADPH-dependent reduction of N-acetyl-5-glutamyl phosphate to yield N-acetyl-L-glutamate 5-semialdehyde.</text>
</comment>
<name>A0ABY1PAE2_9HYPH</name>
<dbReference type="Gene3D" id="3.30.360.10">
    <property type="entry name" value="Dihydrodipicolinate Reductase, domain 2"/>
    <property type="match status" value="1"/>
</dbReference>
<gene>
    <name evidence="6" type="primary">argC</name>
    <name evidence="8" type="ORF">SAMN06265374_3200</name>
</gene>
<dbReference type="Pfam" id="PF01118">
    <property type="entry name" value="Semialdhyde_dh"/>
    <property type="match status" value="1"/>
</dbReference>
<sequence length="316" mass="33233">MTARVFIDGEAGTTGLQIRERLAMRRDIELLSIPDELRKDASARADYLNKADVAILCLPDAAAKESVALIENDTTRVIDASSAHRVSDGWAYGFAEMDPDQGDVIAAAMRVANPGCWPQGLIASIRPLIAGGLLPADFPLVYHGVSGYSGGGKGMIADYDAKGHVANVLAPYGLGFNHKHLPEMTEYGLLDRAPLFTPTVGNYYKGMMTVLPLNLAGLATVPAGAQLHAALADHFAAASNGFVEVAPLEALERSDGLDPQALNDTNGLRLHVFANDARAQAVIIAVYDNLGKGASGAAVQNLNLMLGVDQTTSLAA</sequence>
<dbReference type="SMART" id="SM00859">
    <property type="entry name" value="Semialdhyde_dh"/>
    <property type="match status" value="1"/>
</dbReference>
<dbReference type="PANTHER" id="PTHR32338">
    <property type="entry name" value="N-ACETYL-GAMMA-GLUTAMYL-PHOSPHATE REDUCTASE, CHLOROPLASTIC-RELATED-RELATED"/>
    <property type="match status" value="1"/>
</dbReference>
<dbReference type="RefSeq" id="WP_155193497.1">
    <property type="nucleotide sequence ID" value="NZ_BAAAEA010000004.1"/>
</dbReference>
<keyword evidence="4 6" id="KW-0521">NADP</keyword>
<protein>
    <recommendedName>
        <fullName evidence="6">N-acetyl-gamma-glutamyl-phosphate reductase</fullName>
        <shortName evidence="6">AGPR</shortName>
        <ecNumber evidence="6">1.2.1.38</ecNumber>
    </recommendedName>
    <alternativeName>
        <fullName evidence="6">N-acetyl-glutamate semialdehyde dehydrogenase</fullName>
        <shortName evidence="6">NAGSA dehydrogenase</shortName>
    </alternativeName>
</protein>
<evidence type="ECO:0000256" key="6">
    <source>
        <dbReference type="HAMAP-Rule" id="MF_01110"/>
    </source>
</evidence>
<dbReference type="EC" id="1.2.1.38" evidence="6"/>
<dbReference type="Gene3D" id="3.40.50.720">
    <property type="entry name" value="NAD(P)-binding Rossmann-like Domain"/>
    <property type="match status" value="1"/>
</dbReference>
<evidence type="ECO:0000256" key="5">
    <source>
        <dbReference type="ARBA" id="ARBA00023002"/>
    </source>
</evidence>
<keyword evidence="3 6" id="KW-0028">Amino-acid biosynthesis</keyword>
<evidence type="ECO:0000313" key="9">
    <source>
        <dbReference type="Proteomes" id="UP001157914"/>
    </source>
</evidence>
<feature type="active site" evidence="6">
    <location>
        <position position="116"/>
    </location>
</feature>
<dbReference type="InterPro" id="IPR036291">
    <property type="entry name" value="NAD(P)-bd_dom_sf"/>
</dbReference>
<evidence type="ECO:0000313" key="8">
    <source>
        <dbReference type="EMBL" id="SMP30046.1"/>
    </source>
</evidence>
<organism evidence="8 9">
    <name type="scientific">Roseibium denhamense</name>
    <dbReference type="NCBI Taxonomy" id="76305"/>
    <lineage>
        <taxon>Bacteria</taxon>
        <taxon>Pseudomonadati</taxon>
        <taxon>Pseudomonadota</taxon>
        <taxon>Alphaproteobacteria</taxon>
        <taxon>Hyphomicrobiales</taxon>
        <taxon>Stappiaceae</taxon>
        <taxon>Roseibium</taxon>
    </lineage>
</organism>
<evidence type="ECO:0000256" key="2">
    <source>
        <dbReference type="ARBA" id="ARBA00022571"/>
    </source>
</evidence>
<dbReference type="SUPFAM" id="SSF51735">
    <property type="entry name" value="NAD(P)-binding Rossmann-fold domains"/>
    <property type="match status" value="1"/>
</dbReference>
<comment type="pathway">
    <text evidence="6">Amino-acid biosynthesis; L-arginine biosynthesis; N(2)-acetyl-L-ornithine from L-glutamate: step 3/4.</text>
</comment>
<dbReference type="Pfam" id="PF22698">
    <property type="entry name" value="Semialdhyde_dhC_1"/>
    <property type="match status" value="1"/>
</dbReference>
<comment type="subcellular location">
    <subcellularLocation>
        <location evidence="6">Cytoplasm</location>
    </subcellularLocation>
</comment>
<dbReference type="InterPro" id="IPR000534">
    <property type="entry name" value="Semialdehyde_DH_NAD-bd"/>
</dbReference>
<feature type="domain" description="Semialdehyde dehydrogenase NAD-binding" evidence="7">
    <location>
        <begin position="4"/>
        <end position="105"/>
    </location>
</feature>